<dbReference type="GO" id="GO:0055085">
    <property type="term" value="P:transmembrane transport"/>
    <property type="evidence" value="ECO:0007669"/>
    <property type="project" value="InterPro"/>
</dbReference>
<feature type="transmembrane region" description="Helical" evidence="6">
    <location>
        <begin position="378"/>
        <end position="406"/>
    </location>
</feature>
<evidence type="ECO:0000313" key="8">
    <source>
        <dbReference type="EMBL" id="ACB51039.1"/>
    </source>
</evidence>
<name>B1WYM2_CROS5</name>
<feature type="transmembrane region" description="Helical" evidence="6">
    <location>
        <begin position="94"/>
        <end position="114"/>
    </location>
</feature>
<feature type="transmembrane region" description="Helical" evidence="6">
    <location>
        <begin position="248"/>
        <end position="270"/>
    </location>
</feature>
<reference evidence="8 9" key="1">
    <citation type="journal article" date="2008" name="Proc. Natl. Acad. Sci. U.S.A.">
        <title>The genome of Cyanothece 51142, a unicellular diazotrophic cyanobacterium important in the marine nitrogen cycle.</title>
        <authorList>
            <person name="Welsh E.A."/>
            <person name="Liberton M."/>
            <person name="Stoeckel J."/>
            <person name="Loh T."/>
            <person name="Elvitigala T."/>
            <person name="Wang C."/>
            <person name="Wollam A."/>
            <person name="Fulton R.S."/>
            <person name="Clifton S.W."/>
            <person name="Jacobs J.M."/>
            <person name="Aurora R."/>
            <person name="Ghosh B.K."/>
            <person name="Sherman L.A."/>
            <person name="Smith R.D."/>
            <person name="Wilson R.K."/>
            <person name="Pakrasi H.B."/>
        </authorList>
    </citation>
    <scope>NUCLEOTIDE SEQUENCE [LARGE SCALE GENOMIC DNA]</scope>
    <source>
        <strain evidence="9">ATCC 51142 / BH68</strain>
    </source>
</reference>
<feature type="transmembrane region" description="Helical" evidence="6">
    <location>
        <begin position="168"/>
        <end position="191"/>
    </location>
</feature>
<sequence length="588" mass="62050">MLMQITNRIHFRNIRGDIFGGVTAAVIALPMALAFGVASGAGPAAGLWGAVLIGFFAALFGGTPTLISEPTGPMTVVMTAIVTKMTAADPEQGLYMAFTVVMLAGVFQIILGSLKLGKYITLMPYTVISGFMSGIGLILIVLQFGPLLGTENPKGGVIAALNNAPNVIGSLSSHTGEAILGVLAVAVLFLMPSRLKKVVPPQLVALIGCTLVSMFVFSGQNIKTIPEFSTGLPSLVIPTFTLAQTQTMIVNALVLGMLGCIDALLTAVIADSLTQTQHNSNKELIGQGIGNLISGLCGGLPGAGATMGTVVNIQSGGRTALSGLSRALILLVVVLWAAPLTQNIPLAVLAGIAFKVGIDIIDWKFLKRAHKLSWKAAAIMYGVMLLTVFYDLITAVGLGVFVANILTIEKLADIQADRVKAIDHPEDDTLATQEAKHLMKEANGRIILLDLAGPMSFGAAKAITQRQAILDNYKMLVIDLTNVPLLGVTATLALEKTIDDAYGKGLEVFIVGGEGKIKERLQKFNILDRVPHQNRVKTRVAALQLAVASLNGYTIEQIQNEMGINGSHFPEDDTNPSNGIAYSDRYSK</sequence>
<dbReference type="InterPro" id="IPR001902">
    <property type="entry name" value="SLC26A/SulP_fam"/>
</dbReference>
<dbReference type="HOGENOM" id="CLU_003182_13_1_3"/>
<dbReference type="InterPro" id="IPR036513">
    <property type="entry name" value="STAS_dom_sf"/>
</dbReference>
<protein>
    <submittedName>
        <fullName evidence="8">Probable sulfate transporter</fullName>
    </submittedName>
</protein>
<comment type="subcellular location">
    <subcellularLocation>
        <location evidence="1">Membrane</location>
        <topology evidence="1">Multi-pass membrane protein</topology>
    </subcellularLocation>
</comment>
<gene>
    <name evidence="8" type="ordered locus">cce_1689</name>
</gene>
<dbReference type="Pfam" id="PF01740">
    <property type="entry name" value="STAS"/>
    <property type="match status" value="1"/>
</dbReference>
<feature type="region of interest" description="Disordered" evidence="5">
    <location>
        <begin position="565"/>
        <end position="588"/>
    </location>
</feature>
<dbReference type="PANTHER" id="PTHR11814">
    <property type="entry name" value="SULFATE TRANSPORTER"/>
    <property type="match status" value="1"/>
</dbReference>
<keyword evidence="4 6" id="KW-0472">Membrane</keyword>
<dbReference type="EMBL" id="CP000806">
    <property type="protein sequence ID" value="ACB51039.1"/>
    <property type="molecule type" value="Genomic_DNA"/>
</dbReference>
<evidence type="ECO:0000313" key="9">
    <source>
        <dbReference type="Proteomes" id="UP000001203"/>
    </source>
</evidence>
<dbReference type="Proteomes" id="UP000001203">
    <property type="component" value="Chromosome circular"/>
</dbReference>
<evidence type="ECO:0000256" key="3">
    <source>
        <dbReference type="ARBA" id="ARBA00022989"/>
    </source>
</evidence>
<feature type="transmembrane region" description="Helical" evidence="6">
    <location>
        <begin position="203"/>
        <end position="222"/>
    </location>
</feature>
<evidence type="ECO:0000259" key="7">
    <source>
        <dbReference type="PROSITE" id="PS50801"/>
    </source>
</evidence>
<keyword evidence="3 6" id="KW-1133">Transmembrane helix</keyword>
<dbReference type="Pfam" id="PF00916">
    <property type="entry name" value="Sulfate_transp"/>
    <property type="match status" value="1"/>
</dbReference>
<evidence type="ECO:0000256" key="4">
    <source>
        <dbReference type="ARBA" id="ARBA00023136"/>
    </source>
</evidence>
<dbReference type="InterPro" id="IPR011547">
    <property type="entry name" value="SLC26A/SulP_dom"/>
</dbReference>
<evidence type="ECO:0000256" key="5">
    <source>
        <dbReference type="SAM" id="MobiDB-lite"/>
    </source>
</evidence>
<accession>B1WYM2</accession>
<keyword evidence="2 6" id="KW-0812">Transmembrane</keyword>
<feature type="transmembrane region" description="Helical" evidence="6">
    <location>
        <begin position="126"/>
        <end position="148"/>
    </location>
</feature>
<feature type="transmembrane region" description="Helical" evidence="6">
    <location>
        <begin position="18"/>
        <end position="38"/>
    </location>
</feature>
<feature type="transmembrane region" description="Helical" evidence="6">
    <location>
        <begin position="45"/>
        <end position="67"/>
    </location>
</feature>
<evidence type="ECO:0000256" key="2">
    <source>
        <dbReference type="ARBA" id="ARBA00022692"/>
    </source>
</evidence>
<dbReference type="GO" id="GO:0016020">
    <property type="term" value="C:membrane"/>
    <property type="evidence" value="ECO:0007669"/>
    <property type="project" value="UniProtKB-SubCell"/>
</dbReference>
<dbReference type="SUPFAM" id="SSF52091">
    <property type="entry name" value="SpoIIaa-like"/>
    <property type="match status" value="1"/>
</dbReference>
<evidence type="ECO:0000256" key="1">
    <source>
        <dbReference type="ARBA" id="ARBA00004141"/>
    </source>
</evidence>
<dbReference type="eggNOG" id="COG0659">
    <property type="taxonomic scope" value="Bacteria"/>
</dbReference>
<dbReference type="InterPro" id="IPR002645">
    <property type="entry name" value="STAS_dom"/>
</dbReference>
<feature type="domain" description="STAS" evidence="7">
    <location>
        <begin position="436"/>
        <end position="550"/>
    </location>
</feature>
<keyword evidence="9" id="KW-1185">Reference proteome</keyword>
<dbReference type="Gene3D" id="3.30.750.24">
    <property type="entry name" value="STAS domain"/>
    <property type="match status" value="1"/>
</dbReference>
<dbReference type="AlphaFoldDB" id="B1WYM2"/>
<dbReference type="CDD" id="cd07042">
    <property type="entry name" value="STAS_SulP_like_sulfate_transporter"/>
    <property type="match status" value="1"/>
</dbReference>
<proteinExistence type="predicted"/>
<dbReference type="KEGG" id="cyt:cce_1689"/>
<feature type="transmembrane region" description="Helical" evidence="6">
    <location>
        <begin position="344"/>
        <end position="366"/>
    </location>
</feature>
<organism evidence="8 9">
    <name type="scientific">Crocosphaera subtropica (strain ATCC 51142 / BH68)</name>
    <name type="common">Cyanothece sp. (strain ATCC 51142)</name>
    <dbReference type="NCBI Taxonomy" id="43989"/>
    <lineage>
        <taxon>Bacteria</taxon>
        <taxon>Bacillati</taxon>
        <taxon>Cyanobacteriota</taxon>
        <taxon>Cyanophyceae</taxon>
        <taxon>Oscillatoriophycideae</taxon>
        <taxon>Chroococcales</taxon>
        <taxon>Aphanothecaceae</taxon>
        <taxon>Crocosphaera</taxon>
        <taxon>Crocosphaera subtropica</taxon>
    </lineage>
</organism>
<dbReference type="PROSITE" id="PS50801">
    <property type="entry name" value="STAS"/>
    <property type="match status" value="1"/>
</dbReference>
<feature type="transmembrane region" description="Helical" evidence="6">
    <location>
        <begin position="320"/>
        <end position="338"/>
    </location>
</feature>
<dbReference type="STRING" id="43989.cce_1689"/>
<evidence type="ECO:0000256" key="6">
    <source>
        <dbReference type="SAM" id="Phobius"/>
    </source>
</evidence>